<sequence length="102" mass="12353">MSHMTRLTPYRITSLTEFRQSCGEGMHWVHGMGNRLWITRYGRAVAALVPMHQCELLETWETRSLREERTRMEDNYRRWKRVKGATDEPALFNWNLRDQLRE</sequence>
<name>A0A4V3UZA6_9RHOB</name>
<dbReference type="OrthoDB" id="7872948at2"/>
<evidence type="ECO:0000256" key="1">
    <source>
        <dbReference type="ARBA" id="ARBA00009981"/>
    </source>
</evidence>
<comment type="similarity">
    <text evidence="1">Belongs to the phD/YefM antitoxin family.</text>
</comment>
<dbReference type="Proteomes" id="UP000306113">
    <property type="component" value="Unassembled WGS sequence"/>
</dbReference>
<reference evidence="2 3" key="1">
    <citation type="submission" date="2019-04" db="EMBL/GenBank/DDBJ databases">
        <title>Draft genome sequence of Youngimonas vesicularis.</title>
        <authorList>
            <person name="Hameed A."/>
        </authorList>
    </citation>
    <scope>NUCLEOTIDE SEQUENCE [LARGE SCALE GENOMIC DNA]</scope>
    <source>
        <strain evidence="2 3">CC-AMW-E</strain>
    </source>
</reference>
<gene>
    <name evidence="2" type="ORF">E7681_05485</name>
</gene>
<dbReference type="InterPro" id="IPR036165">
    <property type="entry name" value="YefM-like_sf"/>
</dbReference>
<comment type="caution">
    <text evidence="2">The sequence shown here is derived from an EMBL/GenBank/DDBJ whole genome shotgun (WGS) entry which is preliminary data.</text>
</comment>
<dbReference type="AlphaFoldDB" id="A0A4V3UZA6"/>
<evidence type="ECO:0000313" key="2">
    <source>
        <dbReference type="EMBL" id="THD75899.1"/>
    </source>
</evidence>
<keyword evidence="3" id="KW-1185">Reference proteome</keyword>
<evidence type="ECO:0000313" key="3">
    <source>
        <dbReference type="Proteomes" id="UP000306113"/>
    </source>
</evidence>
<protein>
    <submittedName>
        <fullName evidence="2">Uncharacterized protein</fullName>
    </submittedName>
</protein>
<dbReference type="EMBL" id="SSMD01000002">
    <property type="protein sequence ID" value="THD75899.1"/>
    <property type="molecule type" value="Genomic_DNA"/>
</dbReference>
<organism evidence="2 3">
    <name type="scientific">Thalassobius vesicularis</name>
    <dbReference type="NCBI Taxonomy" id="1294297"/>
    <lineage>
        <taxon>Bacteria</taxon>
        <taxon>Pseudomonadati</taxon>
        <taxon>Pseudomonadota</taxon>
        <taxon>Alphaproteobacteria</taxon>
        <taxon>Rhodobacterales</taxon>
        <taxon>Roseobacteraceae</taxon>
        <taxon>Thalassovita</taxon>
    </lineage>
</organism>
<proteinExistence type="inferred from homology"/>
<accession>A0A4V3UZA6</accession>
<dbReference type="SUPFAM" id="SSF143120">
    <property type="entry name" value="YefM-like"/>
    <property type="match status" value="1"/>
</dbReference>
<dbReference type="RefSeq" id="WP_136338260.1">
    <property type="nucleotide sequence ID" value="NZ_SSMD01000002.1"/>
</dbReference>